<dbReference type="RefSeq" id="WP_123215210.1">
    <property type="nucleotide sequence ID" value="NZ_RJTM01000033.1"/>
</dbReference>
<feature type="signal peptide" evidence="1">
    <location>
        <begin position="1"/>
        <end position="24"/>
    </location>
</feature>
<evidence type="ECO:0008006" key="4">
    <source>
        <dbReference type="Google" id="ProtNLM"/>
    </source>
</evidence>
<dbReference type="InterPro" id="IPR045391">
    <property type="entry name" value="DUF6520"/>
</dbReference>
<proteinExistence type="predicted"/>
<reference evidence="2 3" key="1">
    <citation type="submission" date="2018-10" db="EMBL/GenBank/DDBJ databases">
        <title>Sinomicrobium pectinilyticum sp. nov., a pectinase-producing bacterium isolated from alkaline and saline soil, and emended description of the genus Sinomicrobium.</title>
        <authorList>
            <person name="Cheng B."/>
            <person name="Li C."/>
            <person name="Lai Q."/>
            <person name="Du M."/>
            <person name="Shao Z."/>
            <person name="Xu P."/>
            <person name="Yang C."/>
        </authorList>
    </citation>
    <scope>NUCLEOTIDE SEQUENCE [LARGE SCALE GENOMIC DNA]</scope>
    <source>
        <strain evidence="2 3">5DNS001</strain>
    </source>
</reference>
<dbReference type="AlphaFoldDB" id="A0A3N0ER36"/>
<evidence type="ECO:0000256" key="1">
    <source>
        <dbReference type="SAM" id="SignalP"/>
    </source>
</evidence>
<comment type="caution">
    <text evidence="2">The sequence shown here is derived from an EMBL/GenBank/DDBJ whole genome shotgun (WGS) entry which is preliminary data.</text>
</comment>
<protein>
    <recommendedName>
        <fullName evidence="4">DUF3551 domain-containing protein</fullName>
    </recommendedName>
</protein>
<dbReference type="Proteomes" id="UP000267469">
    <property type="component" value="Unassembled WGS sequence"/>
</dbReference>
<gene>
    <name evidence="2" type="ORF">ED312_06535</name>
</gene>
<accession>A0A3N0ER36</accession>
<keyword evidence="1" id="KW-0732">Signal</keyword>
<sequence>MKTTILKTGLPLLVFTLAIATAFATQNRTSINEEALVLGFTYNNDSSDCINAPKDCCLAGTIVCTYNDKNVYRFKNDTMCLVNLFECP</sequence>
<name>A0A3N0ER36_SINP1</name>
<feature type="chain" id="PRO_5018012770" description="DUF3551 domain-containing protein" evidence="1">
    <location>
        <begin position="25"/>
        <end position="88"/>
    </location>
</feature>
<evidence type="ECO:0000313" key="3">
    <source>
        <dbReference type="Proteomes" id="UP000267469"/>
    </source>
</evidence>
<organism evidence="2 3">
    <name type="scientific">Sinomicrobium pectinilyticum</name>
    <dbReference type="NCBI Taxonomy" id="1084421"/>
    <lineage>
        <taxon>Bacteria</taxon>
        <taxon>Pseudomonadati</taxon>
        <taxon>Bacteroidota</taxon>
        <taxon>Flavobacteriia</taxon>
        <taxon>Flavobacteriales</taxon>
        <taxon>Flavobacteriaceae</taxon>
        <taxon>Sinomicrobium</taxon>
    </lineage>
</organism>
<dbReference type="OrthoDB" id="1361249at2"/>
<dbReference type="Pfam" id="PF20130">
    <property type="entry name" value="DUF6520"/>
    <property type="match status" value="1"/>
</dbReference>
<dbReference type="EMBL" id="RJTM01000033">
    <property type="protein sequence ID" value="RNL90323.1"/>
    <property type="molecule type" value="Genomic_DNA"/>
</dbReference>
<keyword evidence="3" id="KW-1185">Reference proteome</keyword>
<evidence type="ECO:0000313" key="2">
    <source>
        <dbReference type="EMBL" id="RNL90323.1"/>
    </source>
</evidence>